<protein>
    <submittedName>
        <fullName evidence="1">Uncharacterized protein</fullName>
    </submittedName>
</protein>
<name>A0A9X3UF65_9HYPH</name>
<dbReference type="RefSeq" id="WP_267989480.1">
    <property type="nucleotide sequence ID" value="NZ_JAPJZI010000001.1"/>
</dbReference>
<organism evidence="1 2">
    <name type="scientific">Hoeflea prorocentri</name>
    <dbReference type="NCBI Taxonomy" id="1922333"/>
    <lineage>
        <taxon>Bacteria</taxon>
        <taxon>Pseudomonadati</taxon>
        <taxon>Pseudomonadota</taxon>
        <taxon>Alphaproteobacteria</taxon>
        <taxon>Hyphomicrobiales</taxon>
        <taxon>Rhizobiaceae</taxon>
        <taxon>Hoeflea</taxon>
    </lineage>
</organism>
<dbReference type="Proteomes" id="UP001151234">
    <property type="component" value="Unassembled WGS sequence"/>
</dbReference>
<sequence length="714" mass="79172">MAGSYQHYLQQMLQSGFRCSDSGKRYPSVWVFPKLDDPFRRRIEKFGGDKEFYSPVSAGLASTLDDKITRWEAKRQSDVREWRNLPNGSSVSSDAAAQLVGLTGMRTKAARQSIRAAMQEYIPAFAKMLQEPDILMTYLDEGASLDGFLKTAMEQELKFSGQPSFIESGSDEFHALLRMLRYALLESLGHRFSELLSELDQVFSKALNSETFDASSLHGKLLAGLIDDGSARSDLLALEWSIVGNETSIPWILPDCAVLSLNQNGTYNPFLFGEKDTRAAILLPLTPQRILIGVARDSPIPEISDFTKAAASCSQEFFIAPENAPEFKQFRDLIGSVEHDEITEGLQKALSQIDPLSTTGESDPIPMRHDLNVQVLGLNIDEAELVIIAKNLGSVIFELGQEFDLSRLNKITLCANVSEQIGAGENSPIQKYSETDYRNLLMWKEVGDGDLSYTLLFHINAAKALADEENSDYDVVRQLTAQCIAQIHNRTVLASTGSSLSSLLEACTDENLGPWARDVAMKGGLIFMDTFSGCRIATADNQYVLSVVEQFKDALATFSQAELPNCGDENQRNSAAEALSAAAADLLCSACRYLAACQSSSLSRFQFINADRSLKTGMEDLELHEWLDRLDFDLSRMRVGFNSPMQPEPIITLQRHLERLFWARGAVLIPRDGGYILPFADPTITYSKVASHLQKGINELIPNDLSEQLEKMLI</sequence>
<evidence type="ECO:0000313" key="2">
    <source>
        <dbReference type="Proteomes" id="UP001151234"/>
    </source>
</evidence>
<dbReference type="EMBL" id="JAPJZI010000001">
    <property type="protein sequence ID" value="MDA5398038.1"/>
    <property type="molecule type" value="Genomic_DNA"/>
</dbReference>
<dbReference type="AlphaFoldDB" id="A0A9X3UF65"/>
<reference evidence="1" key="1">
    <citation type="submission" date="2022-11" db="EMBL/GenBank/DDBJ databases">
        <title>Draft genome sequence of Hoeflea poritis E7-10 and Hoeflea prorocentri PM5-8, separated from scleractinian coral Porites lutea and marine dinoflagellate.</title>
        <authorList>
            <person name="Zhang G."/>
            <person name="Wei Q."/>
            <person name="Cai L."/>
        </authorList>
    </citation>
    <scope>NUCLEOTIDE SEQUENCE</scope>
    <source>
        <strain evidence="1">PM5-8</strain>
    </source>
</reference>
<keyword evidence="2" id="KW-1185">Reference proteome</keyword>
<comment type="caution">
    <text evidence="1">The sequence shown here is derived from an EMBL/GenBank/DDBJ whole genome shotgun (WGS) entry which is preliminary data.</text>
</comment>
<accession>A0A9X3UF65</accession>
<evidence type="ECO:0000313" key="1">
    <source>
        <dbReference type="EMBL" id="MDA5398038.1"/>
    </source>
</evidence>
<gene>
    <name evidence="1" type="ORF">OQ273_05560</name>
</gene>
<proteinExistence type="predicted"/>